<dbReference type="SMART" id="SM00544">
    <property type="entry name" value="MA3"/>
    <property type="match status" value="2"/>
</dbReference>
<dbReference type="Pfam" id="PF02847">
    <property type="entry name" value="MA3"/>
    <property type="match status" value="2"/>
</dbReference>
<dbReference type="InterPro" id="IPR003891">
    <property type="entry name" value="Initiation_fac_eIF4g_MI"/>
</dbReference>
<dbReference type="SUPFAM" id="SSF48371">
    <property type="entry name" value="ARM repeat"/>
    <property type="match status" value="2"/>
</dbReference>
<dbReference type="PANTHER" id="PTHR12626:SF0">
    <property type="entry name" value="PROGRAMMED CELL DEATH PROTEIN 4"/>
    <property type="match status" value="1"/>
</dbReference>
<keyword evidence="5" id="KW-0539">Nucleus</keyword>
<keyword evidence="3" id="KW-0963">Cytoplasm</keyword>
<evidence type="ECO:0000259" key="7">
    <source>
        <dbReference type="PROSITE" id="PS51366"/>
    </source>
</evidence>
<comment type="similarity">
    <text evidence="2">Belongs to the PDCD4 family.</text>
</comment>
<dbReference type="InterPro" id="IPR039778">
    <property type="entry name" value="PDCD4"/>
</dbReference>
<reference evidence="9" key="1">
    <citation type="submission" date="2022-11" db="UniProtKB">
        <authorList>
            <consortium name="WormBaseParasite"/>
        </authorList>
    </citation>
    <scope>IDENTIFICATION</scope>
</reference>
<evidence type="ECO:0000256" key="6">
    <source>
        <dbReference type="SAM" id="MobiDB-lite"/>
    </source>
</evidence>
<dbReference type="Gene3D" id="1.25.40.180">
    <property type="match status" value="2"/>
</dbReference>
<organism evidence="8 9">
    <name type="scientific">Plectus sambesii</name>
    <dbReference type="NCBI Taxonomy" id="2011161"/>
    <lineage>
        <taxon>Eukaryota</taxon>
        <taxon>Metazoa</taxon>
        <taxon>Ecdysozoa</taxon>
        <taxon>Nematoda</taxon>
        <taxon>Chromadorea</taxon>
        <taxon>Plectida</taxon>
        <taxon>Plectina</taxon>
        <taxon>Plectoidea</taxon>
        <taxon>Plectidae</taxon>
        <taxon>Plectus</taxon>
    </lineage>
</organism>
<feature type="region of interest" description="Disordered" evidence="6">
    <location>
        <begin position="1"/>
        <end position="29"/>
    </location>
</feature>
<dbReference type="AlphaFoldDB" id="A0A914V7I3"/>
<dbReference type="GO" id="GO:0005829">
    <property type="term" value="C:cytosol"/>
    <property type="evidence" value="ECO:0007669"/>
    <property type="project" value="TreeGrafter"/>
</dbReference>
<evidence type="ECO:0000256" key="5">
    <source>
        <dbReference type="ARBA" id="ARBA00023242"/>
    </source>
</evidence>
<feature type="domain" description="MI" evidence="7">
    <location>
        <begin position="357"/>
        <end position="480"/>
    </location>
</feature>
<sequence>MASSQAANKPILIANGGPKSHLMSDTQGEEKVVNGVYNYEKKTGGSNGYSKGAVNGSGSEIDPEMEAEKDYALQHPQETAAVPTIPMPSAGDLASVPMTNPGLVRRGKSFEDQVQVNGVISVGRDLKNQRKSRAGRGRGNAKKEGGGGKYTWGTVNQVYEEIEVDPNDPNYDSDAQVNVTFEEVEVTSDLIDKYVEPIVLEFYDNGDLREAVDSIKELSLSREARSAVVELVVALGLDHNGDARELSSELLAELVHRRVLTQSDVAKGFTMLLNHDLPDLVLDYPMAGELVGNFMARALADLAMPSDFLEVLHKNNDATVSNPHATESLDRAEVLMKHKEQLHDIWGVGGGRKPVRFLCKEMMTILKEFLASGDEKEASRCLRELEVPHFNHEFVYQAGVMAVEGMHERSVRLLATLLLHLTQSGELTQTAIEKGFDRFYANLSDLSIDVPPAYALAEWWTKASRDSGFLPKQIADRLPRKGRKRFVSEGNDGKLCVSDIPNPYI</sequence>
<evidence type="ECO:0000256" key="4">
    <source>
        <dbReference type="ARBA" id="ARBA00022737"/>
    </source>
</evidence>
<feature type="compositionally biased region" description="Basic residues" evidence="6">
    <location>
        <begin position="129"/>
        <end position="140"/>
    </location>
</feature>
<evidence type="ECO:0000256" key="2">
    <source>
        <dbReference type="ARBA" id="ARBA00005497"/>
    </source>
</evidence>
<dbReference type="GO" id="GO:0045892">
    <property type="term" value="P:negative regulation of DNA-templated transcription"/>
    <property type="evidence" value="ECO:0007669"/>
    <property type="project" value="InterPro"/>
</dbReference>
<dbReference type="PROSITE" id="PS51366">
    <property type="entry name" value="MI"/>
    <property type="match status" value="2"/>
</dbReference>
<keyword evidence="4" id="KW-0677">Repeat</keyword>
<name>A0A914V7I3_9BILA</name>
<comment type="subcellular location">
    <subcellularLocation>
        <location evidence="1">Cytoplasm</location>
    </subcellularLocation>
</comment>
<accession>A0A914V7I3</accession>
<evidence type="ECO:0000256" key="1">
    <source>
        <dbReference type="ARBA" id="ARBA00004496"/>
    </source>
</evidence>
<evidence type="ECO:0000313" key="8">
    <source>
        <dbReference type="Proteomes" id="UP000887566"/>
    </source>
</evidence>
<keyword evidence="8" id="KW-1185">Reference proteome</keyword>
<dbReference type="GO" id="GO:0005634">
    <property type="term" value="C:nucleus"/>
    <property type="evidence" value="ECO:0007669"/>
    <property type="project" value="TreeGrafter"/>
</dbReference>
<dbReference type="WBParaSite" id="PSAMB.scaffold1632size29510.g14248.t1">
    <property type="protein sequence ID" value="PSAMB.scaffold1632size29510.g14248.t1"/>
    <property type="gene ID" value="PSAMB.scaffold1632size29510.g14248"/>
</dbReference>
<proteinExistence type="inferred from homology"/>
<feature type="domain" description="MI" evidence="7">
    <location>
        <begin position="190"/>
        <end position="314"/>
    </location>
</feature>
<feature type="region of interest" description="Disordered" evidence="6">
    <location>
        <begin position="41"/>
        <end position="61"/>
    </location>
</feature>
<dbReference type="Proteomes" id="UP000887566">
    <property type="component" value="Unplaced"/>
</dbReference>
<dbReference type="PANTHER" id="PTHR12626">
    <property type="entry name" value="PROGRAMMED CELL DEATH 4"/>
    <property type="match status" value="1"/>
</dbReference>
<protein>
    <submittedName>
        <fullName evidence="9">Programmed cell death protein 4</fullName>
    </submittedName>
</protein>
<feature type="region of interest" description="Disordered" evidence="6">
    <location>
        <begin position="128"/>
        <end position="149"/>
    </location>
</feature>
<evidence type="ECO:0000256" key="3">
    <source>
        <dbReference type="ARBA" id="ARBA00022490"/>
    </source>
</evidence>
<dbReference type="InterPro" id="IPR016024">
    <property type="entry name" value="ARM-type_fold"/>
</dbReference>
<evidence type="ECO:0000313" key="9">
    <source>
        <dbReference type="WBParaSite" id="PSAMB.scaffold1632size29510.g14248.t1"/>
    </source>
</evidence>